<dbReference type="AlphaFoldDB" id="A0A134BPT7"/>
<keyword evidence="1" id="KW-0812">Transmembrane</keyword>
<dbReference type="Proteomes" id="UP000070531">
    <property type="component" value="Unassembled WGS sequence"/>
</dbReference>
<organism evidence="2">
    <name type="scientific">Prevotella amnii</name>
    <dbReference type="NCBI Taxonomy" id="419005"/>
    <lineage>
        <taxon>Bacteria</taxon>
        <taxon>Pseudomonadati</taxon>
        <taxon>Bacteroidota</taxon>
        <taxon>Bacteroidia</taxon>
        <taxon>Bacteroidales</taxon>
        <taxon>Prevotellaceae</taxon>
        <taxon>Prevotella</taxon>
    </lineage>
</organism>
<evidence type="ECO:0000313" key="2">
    <source>
        <dbReference type="EMBL" id="KXB81949.1"/>
    </source>
</evidence>
<gene>
    <name evidence="2" type="ORF">HMPREF1860_00043</name>
</gene>
<proteinExistence type="predicted"/>
<accession>A0A134BPT7</accession>
<sequence>MLFFIVLIKFSFIFYTFVSIMKCKVKCSTCGNIFAAETQKYGKNKFRCPYCGAILECSFDKPAPFYTTAREVVPLVNITKIESQKENIPEVKSKLLAIASKDVSQTKQDKSIYISKQISNTSSQAGLIIKDAAKTTSKIVARSSFFLIKIQEKYKNGDLWIFFIFSFIFIILTIAFLLIFAELTNFLAKGHSWIFKHYIELRNMI</sequence>
<name>A0A134BPT7_9BACT</name>
<keyword evidence="1" id="KW-0472">Membrane</keyword>
<feature type="transmembrane region" description="Helical" evidence="1">
    <location>
        <begin position="159"/>
        <end position="181"/>
    </location>
</feature>
<dbReference type="EMBL" id="LSDL01000004">
    <property type="protein sequence ID" value="KXB81949.1"/>
    <property type="molecule type" value="Genomic_DNA"/>
</dbReference>
<evidence type="ECO:0000256" key="1">
    <source>
        <dbReference type="SAM" id="Phobius"/>
    </source>
</evidence>
<evidence type="ECO:0000313" key="3">
    <source>
        <dbReference type="Proteomes" id="UP000070531"/>
    </source>
</evidence>
<reference evidence="2 3" key="1">
    <citation type="submission" date="2016-01" db="EMBL/GenBank/DDBJ databases">
        <authorList>
            <person name="Oliw E.H."/>
        </authorList>
    </citation>
    <scope>NUCLEOTIDE SEQUENCE [LARGE SCALE GENOMIC DNA]</scope>
    <source>
        <strain evidence="2 3">DNF00307</strain>
    </source>
</reference>
<dbReference type="PATRIC" id="fig|419005.5.peg.45"/>
<comment type="caution">
    <text evidence="2">The sequence shown here is derived from an EMBL/GenBank/DDBJ whole genome shotgun (WGS) entry which is preliminary data.</text>
</comment>
<keyword evidence="1" id="KW-1133">Transmembrane helix</keyword>
<protein>
    <submittedName>
        <fullName evidence="2">Uncharacterized protein</fullName>
    </submittedName>
</protein>
<dbReference type="STRING" id="419005.HMPREF1860_00043"/>